<accession>A0ACC1BVU0</accession>
<sequence>MLLVSVLGIASKLMLLQSMFCKNYPVVGFVFQILLDVVLVFNMVSSLSQKKHSVKITQEGIEAYREFYPADKEYITLECVWSTDKFILLEKSHMGDVNSQEEDSGSKIPAGDPSVRYQSLEAFLGDDEPDSEKADKDHAAAERPTTNIDENKINLLASPSDDGKQVDGTSKVGDDSGTSETPGHEFTQEGDLLAASSSSPSSNPSKVKSSTKKVAFVSVSVKKPAPSTSNSLDLNVKEIEKKSDEQEDKFYNLLTGGNLKDSLF</sequence>
<evidence type="ECO:0000313" key="1">
    <source>
        <dbReference type="EMBL" id="KAJ0103166.1"/>
    </source>
</evidence>
<comment type="caution">
    <text evidence="1">The sequence shown here is derived from an EMBL/GenBank/DDBJ whole genome shotgun (WGS) entry which is preliminary data.</text>
</comment>
<reference evidence="2" key="1">
    <citation type="journal article" date="2023" name="G3 (Bethesda)">
        <title>Genome assembly and association tests identify interacting loci associated with vigor, precocity, and sex in interspecific pistachio rootstocks.</title>
        <authorList>
            <person name="Palmer W."/>
            <person name="Jacygrad E."/>
            <person name="Sagayaradj S."/>
            <person name="Cavanaugh K."/>
            <person name="Han R."/>
            <person name="Bertier L."/>
            <person name="Beede B."/>
            <person name="Kafkas S."/>
            <person name="Golino D."/>
            <person name="Preece J."/>
            <person name="Michelmore R."/>
        </authorList>
    </citation>
    <scope>NUCLEOTIDE SEQUENCE [LARGE SCALE GENOMIC DNA]</scope>
</reference>
<gene>
    <name evidence="1" type="ORF">Patl1_04268</name>
</gene>
<evidence type="ECO:0000313" key="2">
    <source>
        <dbReference type="Proteomes" id="UP001164250"/>
    </source>
</evidence>
<proteinExistence type="predicted"/>
<protein>
    <submittedName>
        <fullName evidence="1">Uncharacterized protein</fullName>
    </submittedName>
</protein>
<dbReference type="EMBL" id="CM047899">
    <property type="protein sequence ID" value="KAJ0103166.1"/>
    <property type="molecule type" value="Genomic_DNA"/>
</dbReference>
<keyword evidence="2" id="KW-1185">Reference proteome</keyword>
<name>A0ACC1BVU0_9ROSI</name>
<dbReference type="Proteomes" id="UP001164250">
    <property type="component" value="Chromosome 3"/>
</dbReference>
<organism evidence="1 2">
    <name type="scientific">Pistacia atlantica</name>
    <dbReference type="NCBI Taxonomy" id="434234"/>
    <lineage>
        <taxon>Eukaryota</taxon>
        <taxon>Viridiplantae</taxon>
        <taxon>Streptophyta</taxon>
        <taxon>Embryophyta</taxon>
        <taxon>Tracheophyta</taxon>
        <taxon>Spermatophyta</taxon>
        <taxon>Magnoliopsida</taxon>
        <taxon>eudicotyledons</taxon>
        <taxon>Gunneridae</taxon>
        <taxon>Pentapetalae</taxon>
        <taxon>rosids</taxon>
        <taxon>malvids</taxon>
        <taxon>Sapindales</taxon>
        <taxon>Anacardiaceae</taxon>
        <taxon>Pistacia</taxon>
    </lineage>
</organism>